<sequence>MLTLEPFSKGLGRSAVQPLRDPANRLPCALRVYSPLTRTHVGLLGRVFQDGRMGNPRATQRARECGRHAEWRALLTTIAQRRLHGHNNNRALAPPPHPRRSTPRVDWRASSSPFRIRQSASPAPSASLPDNFKHSLTLFSKSFSSFPRGTCSLSDSRRC</sequence>
<feature type="compositionally biased region" description="Low complexity" evidence="1">
    <location>
        <begin position="119"/>
        <end position="128"/>
    </location>
</feature>
<name>A0AAP0DTM8_9MAGN</name>
<accession>A0AAP0DTM8</accession>
<dbReference type="Proteomes" id="UP001420932">
    <property type="component" value="Unassembled WGS sequence"/>
</dbReference>
<dbReference type="PANTHER" id="PTHR47188">
    <property type="entry name" value="PROTEIN TAR1"/>
    <property type="match status" value="1"/>
</dbReference>
<protein>
    <submittedName>
        <fullName evidence="2">Uncharacterized protein</fullName>
    </submittedName>
</protein>
<proteinExistence type="predicted"/>
<dbReference type="PANTHER" id="PTHR47188:SF1">
    <property type="entry name" value="PROTEIN TAR1"/>
    <property type="match status" value="1"/>
</dbReference>
<keyword evidence="3" id="KW-1185">Reference proteome</keyword>
<comment type="caution">
    <text evidence="2">The sequence shown here is derived from an EMBL/GenBank/DDBJ whole genome shotgun (WGS) entry which is preliminary data.</text>
</comment>
<evidence type="ECO:0000313" key="2">
    <source>
        <dbReference type="EMBL" id="KAK9080921.1"/>
    </source>
</evidence>
<evidence type="ECO:0000313" key="3">
    <source>
        <dbReference type="Proteomes" id="UP001420932"/>
    </source>
</evidence>
<reference evidence="2 3" key="1">
    <citation type="submission" date="2024-01" db="EMBL/GenBank/DDBJ databases">
        <title>Genome assemblies of Stephania.</title>
        <authorList>
            <person name="Yang L."/>
        </authorList>
    </citation>
    <scope>NUCLEOTIDE SEQUENCE [LARGE SCALE GENOMIC DNA]</scope>
    <source>
        <strain evidence="2">YNDBR</strain>
        <tissue evidence="2">Leaf</tissue>
    </source>
</reference>
<dbReference type="InterPro" id="IPR044792">
    <property type="entry name" value="TAR1"/>
</dbReference>
<evidence type="ECO:0000256" key="1">
    <source>
        <dbReference type="SAM" id="MobiDB-lite"/>
    </source>
</evidence>
<dbReference type="AlphaFoldDB" id="A0AAP0DTM8"/>
<dbReference type="EMBL" id="JBBNAF010000060">
    <property type="protein sequence ID" value="KAK9080921.1"/>
    <property type="molecule type" value="Genomic_DNA"/>
</dbReference>
<gene>
    <name evidence="2" type="ORF">Syun_031887</name>
</gene>
<dbReference type="GO" id="GO:0043457">
    <property type="term" value="P:regulation of cellular respiration"/>
    <property type="evidence" value="ECO:0007669"/>
    <property type="project" value="InterPro"/>
</dbReference>
<organism evidence="2 3">
    <name type="scientific">Stephania yunnanensis</name>
    <dbReference type="NCBI Taxonomy" id="152371"/>
    <lineage>
        <taxon>Eukaryota</taxon>
        <taxon>Viridiplantae</taxon>
        <taxon>Streptophyta</taxon>
        <taxon>Embryophyta</taxon>
        <taxon>Tracheophyta</taxon>
        <taxon>Spermatophyta</taxon>
        <taxon>Magnoliopsida</taxon>
        <taxon>Ranunculales</taxon>
        <taxon>Menispermaceae</taxon>
        <taxon>Menispermoideae</taxon>
        <taxon>Cissampelideae</taxon>
        <taxon>Stephania</taxon>
    </lineage>
</organism>
<feature type="region of interest" description="Disordered" evidence="1">
    <location>
        <begin position="86"/>
        <end position="128"/>
    </location>
</feature>